<evidence type="ECO:0000259" key="4">
    <source>
        <dbReference type="PROSITE" id="PS51635"/>
    </source>
</evidence>
<feature type="active site" description="Proton acceptor" evidence="2">
    <location>
        <position position="318"/>
    </location>
</feature>
<evidence type="ECO:0000256" key="3">
    <source>
        <dbReference type="SAM" id="Phobius"/>
    </source>
</evidence>
<evidence type="ECO:0000313" key="6">
    <source>
        <dbReference type="Proteomes" id="UP000198462"/>
    </source>
</evidence>
<keyword evidence="3" id="KW-1133">Transmembrane helix</keyword>
<dbReference type="Pfam" id="PF01734">
    <property type="entry name" value="Patatin"/>
    <property type="match status" value="1"/>
</dbReference>
<dbReference type="GO" id="GO:0016787">
    <property type="term" value="F:hydrolase activity"/>
    <property type="evidence" value="ECO:0007669"/>
    <property type="project" value="UniProtKB-UniRule"/>
</dbReference>
<evidence type="ECO:0000256" key="2">
    <source>
        <dbReference type="PROSITE-ProRule" id="PRU01161"/>
    </source>
</evidence>
<keyword evidence="1 2" id="KW-0443">Lipid metabolism</keyword>
<dbReference type="EMBL" id="NFZT01000001">
    <property type="protein sequence ID" value="OWV33019.1"/>
    <property type="molecule type" value="Genomic_DNA"/>
</dbReference>
<feature type="short sequence motif" description="GXSXG" evidence="2">
    <location>
        <begin position="76"/>
        <end position="80"/>
    </location>
</feature>
<reference evidence="6" key="1">
    <citation type="submission" date="2017-05" db="EMBL/GenBank/DDBJ databases">
        <authorList>
            <person name="Lin X."/>
        </authorList>
    </citation>
    <scope>NUCLEOTIDE SEQUENCE [LARGE SCALE GENOMIC DNA]</scope>
    <source>
        <strain evidence="6">JLT2012</strain>
    </source>
</reference>
<evidence type="ECO:0000256" key="1">
    <source>
        <dbReference type="ARBA" id="ARBA00023098"/>
    </source>
</evidence>
<dbReference type="Pfam" id="PF11856">
    <property type="entry name" value="DUF3376"/>
    <property type="match status" value="1"/>
</dbReference>
<dbReference type="Proteomes" id="UP000198462">
    <property type="component" value="Unassembled WGS sequence"/>
</dbReference>
<proteinExistence type="predicted"/>
<sequence length="775" mass="86284">MREKELRLALICYGGISLAVYMHGITREIWKLLKASRAVEANEPAPEGDSERVYYDLLKSLRPGVNLKVSVDIIAGASAGGINGILLGEAISSGASLDPLVDLWLDKADVDELLDPDAVPKSAFTKFYAAPLLRLLAKDRSIDLTKEVVEAGARRELREKLSRFVRSRWFKPPFSGARFSGFILDAFEAMHAGPHTPPLLPEGSPLDLFVTVTDFYGHDQVLTLHSPPVVREIEHRKVIAFRDRGRNVVRSLASSQSLASAARATASFPGAFPPFQAAEMDELLERRNQNWPDRGAFLANVFPERAGEEDLDLVPLLDGSILNNAPFRPALAALKNRTAYREVDRRFVYIDPKPGIRSIGVSRGQTEGPPGFFTTIIQSLSDIPREQPIRDDLEALDRRSQRVRKLRSVLDGIADDTDAAINSALGSRTMNAKPSAARLETLRAQATAAAVEKAGLAYSPYAHLKLAEVTAFLERIMVQLARPDSAAGEADVRARIREWRRDEGIEDITRTVRAKDAARDRFVRFLRAFDLSYRIRRLRYVVRKLNELTAEDEAREVMASAERARGALFEMLGPFLDRETVEFAEDTVADWNGLLANEPAEAIARYRAELDLAKLDTEIDRRISVLIRAPATMPVVRRAILRAYLGFPLYDMATFPLLQGEGLDEYGEVRIDRISPEDAHFLRSGGTEATLKGIRFNSFGAFFSRAYRENDYLWGRLHGAERMIEIVLSALSASEQPAGHEVTETKRACLSAILDTEADHLGKVSDLIEQLRGEL</sequence>
<comment type="caution">
    <text evidence="2">Lacks conserved residue(s) required for the propagation of feature annotation.</text>
</comment>
<dbReference type="InterPro" id="IPR019894">
    <property type="entry name" value="Patatin-related_protein"/>
</dbReference>
<gene>
    <name evidence="5" type="ORF">B5C34_05780</name>
</gene>
<dbReference type="GO" id="GO:0016042">
    <property type="term" value="P:lipid catabolic process"/>
    <property type="evidence" value="ECO:0007669"/>
    <property type="project" value="UniProtKB-UniRule"/>
</dbReference>
<keyword evidence="3" id="KW-0812">Transmembrane</keyword>
<evidence type="ECO:0000313" key="5">
    <source>
        <dbReference type="EMBL" id="OWV33019.1"/>
    </source>
</evidence>
<dbReference type="SUPFAM" id="SSF52151">
    <property type="entry name" value="FabD/lysophospholipase-like"/>
    <property type="match status" value="1"/>
</dbReference>
<name>A0A219B5E9_9SPHN</name>
<feature type="domain" description="PNPLA" evidence="4">
    <location>
        <begin position="10"/>
        <end position="331"/>
    </location>
</feature>
<dbReference type="InterPro" id="IPR024282">
    <property type="entry name" value="DUF3376"/>
</dbReference>
<keyword evidence="2" id="KW-0442">Lipid degradation</keyword>
<dbReference type="RefSeq" id="WP_088711808.1">
    <property type="nucleotide sequence ID" value="NZ_NFZT01000001.1"/>
</dbReference>
<dbReference type="Gene3D" id="3.40.1090.10">
    <property type="entry name" value="Cytosolic phospholipase A2 catalytic domain"/>
    <property type="match status" value="2"/>
</dbReference>
<keyword evidence="6" id="KW-1185">Reference proteome</keyword>
<dbReference type="NCBIfam" id="TIGR03607">
    <property type="entry name" value="patatin-like protein"/>
    <property type="match status" value="1"/>
</dbReference>
<dbReference type="InterPro" id="IPR002641">
    <property type="entry name" value="PNPLA_dom"/>
</dbReference>
<keyword evidence="3" id="KW-0472">Membrane</keyword>
<comment type="caution">
    <text evidence="5">The sequence shown here is derived from an EMBL/GenBank/DDBJ whole genome shotgun (WGS) entry which is preliminary data.</text>
</comment>
<dbReference type="InterPro" id="IPR016035">
    <property type="entry name" value="Acyl_Trfase/lysoPLipase"/>
</dbReference>
<feature type="active site" description="Nucleophile" evidence="2">
    <location>
        <position position="78"/>
    </location>
</feature>
<protein>
    <submittedName>
        <fullName evidence="5">Patatin</fullName>
    </submittedName>
</protein>
<organism evidence="5 6">
    <name type="scientific">Pacificimonas flava</name>
    <dbReference type="NCBI Taxonomy" id="1234595"/>
    <lineage>
        <taxon>Bacteria</taxon>
        <taxon>Pseudomonadati</taxon>
        <taxon>Pseudomonadota</taxon>
        <taxon>Alphaproteobacteria</taxon>
        <taxon>Sphingomonadales</taxon>
        <taxon>Sphingosinicellaceae</taxon>
        <taxon>Pacificimonas</taxon>
    </lineage>
</organism>
<keyword evidence="2" id="KW-0378">Hydrolase</keyword>
<feature type="transmembrane region" description="Helical" evidence="3">
    <location>
        <begin position="6"/>
        <end position="24"/>
    </location>
</feature>
<dbReference type="AlphaFoldDB" id="A0A219B5E9"/>
<dbReference type="PROSITE" id="PS51635">
    <property type="entry name" value="PNPLA"/>
    <property type="match status" value="1"/>
</dbReference>
<dbReference type="OrthoDB" id="8728704at2"/>
<accession>A0A219B5E9</accession>